<reference evidence="3 4" key="1">
    <citation type="submission" date="2016-10" db="EMBL/GenBank/DDBJ databases">
        <authorList>
            <person name="Varghese N."/>
            <person name="Submissions S."/>
        </authorList>
    </citation>
    <scope>NUCLEOTIDE SEQUENCE [LARGE SCALE GENOMIC DNA]</scope>
    <source>
        <strain evidence="3 4">DSM 13796</strain>
    </source>
</reference>
<proteinExistence type="predicted"/>
<evidence type="ECO:0000313" key="4">
    <source>
        <dbReference type="Proteomes" id="UP000182762"/>
    </source>
</evidence>
<dbReference type="Gene3D" id="1.10.1660.10">
    <property type="match status" value="1"/>
</dbReference>
<feature type="coiled-coil region" evidence="1">
    <location>
        <begin position="131"/>
        <end position="197"/>
    </location>
</feature>
<evidence type="ECO:0000259" key="2">
    <source>
        <dbReference type="Pfam" id="PF13152"/>
    </source>
</evidence>
<sequence>MTEQENEFVFLGGEVSKNLGIPRSSLTKYCLALEEKGYRFIRYENNSRAFTNKDIILLQRMKDLVREKKMTMETSAQVVLSKLPEDEKTGTSLNRNHYETDHSNEMVVAQEQVGEQENKAITLIMKKLEQFNDVMDRLDLMEQELKEIKSQNELLQEQNEQLQTNVEANSSKRDEKLVSLMREVQETRKMIATAKEKKWWKFW</sequence>
<dbReference type="GeneID" id="93712802"/>
<keyword evidence="4" id="KW-1185">Reference proteome</keyword>
<keyword evidence="1" id="KW-0175">Coiled coil</keyword>
<dbReference type="EMBL" id="FOXX01000014">
    <property type="protein sequence ID" value="SFQ84667.1"/>
    <property type="molecule type" value="Genomic_DNA"/>
</dbReference>
<accession>A0A1I6BUY9</accession>
<dbReference type="RefSeq" id="WP_061803911.1">
    <property type="nucleotide sequence ID" value="NZ_FOXX01000014.1"/>
</dbReference>
<dbReference type="InterPro" id="IPR025052">
    <property type="entry name" value="DUF3967"/>
</dbReference>
<comment type="caution">
    <text evidence="3">The sequence shown here is derived from an EMBL/GenBank/DDBJ whole genome shotgun (WGS) entry which is preliminary data.</text>
</comment>
<organism evidence="3 4">
    <name type="scientific">Priestia endophytica DSM 13796</name>
    <dbReference type="NCBI Taxonomy" id="1121089"/>
    <lineage>
        <taxon>Bacteria</taxon>
        <taxon>Bacillati</taxon>
        <taxon>Bacillota</taxon>
        <taxon>Bacilli</taxon>
        <taxon>Bacillales</taxon>
        <taxon>Bacillaceae</taxon>
        <taxon>Priestia</taxon>
    </lineage>
</organism>
<dbReference type="Pfam" id="PF13152">
    <property type="entry name" value="DUF3967"/>
    <property type="match status" value="1"/>
</dbReference>
<name>A0A1I6BUY9_9BACI</name>
<dbReference type="Proteomes" id="UP000182762">
    <property type="component" value="Unassembled WGS sequence"/>
</dbReference>
<evidence type="ECO:0000313" key="3">
    <source>
        <dbReference type="EMBL" id="SFQ84667.1"/>
    </source>
</evidence>
<evidence type="ECO:0000256" key="1">
    <source>
        <dbReference type="SAM" id="Coils"/>
    </source>
</evidence>
<feature type="domain" description="DUF3967" evidence="2">
    <location>
        <begin position="172"/>
        <end position="203"/>
    </location>
</feature>
<protein>
    <recommendedName>
        <fullName evidence="2">DUF3967 domain-containing protein</fullName>
    </recommendedName>
</protein>
<gene>
    <name evidence="3" type="ORF">SAMN02745910_04247</name>
</gene>